<keyword evidence="7 8" id="KW-0539">Nucleus</keyword>
<dbReference type="Gene3D" id="3.30.40.10">
    <property type="entry name" value="Zinc/RING finger domain, C3HC4 (zinc finger)"/>
    <property type="match status" value="1"/>
</dbReference>
<dbReference type="GO" id="GO:0005634">
    <property type="term" value="C:nucleus"/>
    <property type="evidence" value="ECO:0007669"/>
    <property type="project" value="UniProtKB-SubCell"/>
</dbReference>
<comment type="similarity">
    <text evidence="2 8">Belongs to the ING family.</text>
</comment>
<dbReference type="Ensembl" id="ENSCPBT00000047221.1">
    <property type="protein sequence ID" value="ENSCPBP00000040301.1"/>
    <property type="gene ID" value="ENSCPBG00000027709.1"/>
</dbReference>
<dbReference type="GO" id="GO:0008270">
    <property type="term" value="F:zinc ion binding"/>
    <property type="evidence" value="ECO:0007669"/>
    <property type="project" value="UniProtKB-KW"/>
</dbReference>
<evidence type="ECO:0000256" key="1">
    <source>
        <dbReference type="ARBA" id="ARBA00004123"/>
    </source>
</evidence>
<proteinExistence type="inferred from homology"/>
<keyword evidence="4 8" id="KW-0863">Zinc-finger</keyword>
<evidence type="ECO:0000256" key="5">
    <source>
        <dbReference type="ARBA" id="ARBA00022833"/>
    </source>
</evidence>
<dbReference type="SUPFAM" id="SSF57903">
    <property type="entry name" value="FYVE/PHD zinc finger"/>
    <property type="match status" value="1"/>
</dbReference>
<dbReference type="InterPro" id="IPR011011">
    <property type="entry name" value="Znf_FYVE_PHD"/>
</dbReference>
<feature type="region of interest" description="Disordered" evidence="9">
    <location>
        <begin position="155"/>
        <end position="198"/>
    </location>
</feature>
<keyword evidence="6 8" id="KW-0156">Chromatin regulator</keyword>
<keyword evidence="3 8" id="KW-0479">Metal-binding</keyword>
<dbReference type="InterPro" id="IPR024610">
    <property type="entry name" value="ING_N_histone-binding"/>
</dbReference>
<dbReference type="Proteomes" id="UP000694380">
    <property type="component" value="Unplaced"/>
</dbReference>
<dbReference type="SMART" id="SM01408">
    <property type="entry name" value="ING"/>
    <property type="match status" value="1"/>
</dbReference>
<dbReference type="PANTHER" id="PTHR10333:SF106">
    <property type="entry name" value="INHIBITOR OF GROWTH PROTEIN 4"/>
    <property type="match status" value="1"/>
</dbReference>
<dbReference type="AlphaFoldDB" id="A0A8C3PG09"/>
<dbReference type="PROSITE" id="PS01359">
    <property type="entry name" value="ZF_PHD_1"/>
    <property type="match status" value="1"/>
</dbReference>
<comment type="function">
    <text evidence="8">Component of an histone acetyltransferase complex.</text>
</comment>
<accession>A0A8C3PG09</accession>
<evidence type="ECO:0000256" key="6">
    <source>
        <dbReference type="ARBA" id="ARBA00022853"/>
    </source>
</evidence>
<keyword evidence="11" id="KW-1185">Reference proteome</keyword>
<dbReference type="InterPro" id="IPR019786">
    <property type="entry name" value="Zinc_finger_PHD-type_CS"/>
</dbReference>
<dbReference type="PROSITE" id="PS50016">
    <property type="entry name" value="ZF_PHD_2"/>
    <property type="match status" value="1"/>
</dbReference>
<dbReference type="GO" id="GO:0006325">
    <property type="term" value="P:chromatin organization"/>
    <property type="evidence" value="ECO:0007669"/>
    <property type="project" value="UniProtKB-KW"/>
</dbReference>
<dbReference type="InterPro" id="IPR013083">
    <property type="entry name" value="Znf_RING/FYVE/PHD"/>
</dbReference>
<sequence length="288" mass="32521">MRASRAVAESGTSNNSKRRLTQPEAALFYKEVLSSRGGSDALSDGRTEVTRFPARKCLCLRPKMAAGMYLEHYLDNLKSEIDKLATEYISNARTLSSEEKLGLLKQIQEAYGKCKEFGDDKVQLAMQTYEMVDKHIRRLDTDLARFEADLKEKQIESSDYDSSSSKGKKKGRAQKEKKAARARSKGKNSDEEAPKMAQKKLKLVRTSTEYGMPSVTFGNVHPSDVLDMPVDPNEPTYCLCHQVSYGEMIGCDNPDCSIEWFHFACVGLTTKPRGKWFCPRCSQERKKK</sequence>
<comment type="subunit">
    <text evidence="8">Component of an histone acetyltransferase complex. Interacts with H3K4me3 and to a lesser extent with H3K4me2.</text>
</comment>
<dbReference type="GO" id="GO:0006355">
    <property type="term" value="P:regulation of DNA-templated transcription"/>
    <property type="evidence" value="ECO:0007669"/>
    <property type="project" value="TreeGrafter"/>
</dbReference>
<dbReference type="Gene3D" id="6.10.140.1740">
    <property type="match status" value="1"/>
</dbReference>
<keyword evidence="5 8" id="KW-0862">Zinc</keyword>
<protein>
    <recommendedName>
        <fullName evidence="8">Inhibitor of growth protein</fullName>
    </recommendedName>
</protein>
<evidence type="ECO:0000256" key="7">
    <source>
        <dbReference type="ARBA" id="ARBA00023242"/>
    </source>
</evidence>
<dbReference type="InterPro" id="IPR028651">
    <property type="entry name" value="ING_fam"/>
</dbReference>
<evidence type="ECO:0000313" key="11">
    <source>
        <dbReference type="Proteomes" id="UP000694380"/>
    </source>
</evidence>
<evidence type="ECO:0000256" key="2">
    <source>
        <dbReference type="ARBA" id="ARBA00010210"/>
    </source>
</evidence>
<dbReference type="GeneTree" id="ENSGT00940000159033"/>
<reference evidence="10" key="2">
    <citation type="submission" date="2025-09" db="UniProtKB">
        <authorList>
            <consortium name="Ensembl"/>
        </authorList>
    </citation>
    <scope>IDENTIFICATION</scope>
</reference>
<evidence type="ECO:0000256" key="4">
    <source>
        <dbReference type="ARBA" id="ARBA00022771"/>
    </source>
</evidence>
<dbReference type="GO" id="GO:0043065">
    <property type="term" value="P:positive regulation of apoptotic process"/>
    <property type="evidence" value="ECO:0007669"/>
    <property type="project" value="TreeGrafter"/>
</dbReference>
<reference evidence="10" key="1">
    <citation type="submission" date="2025-08" db="UniProtKB">
        <authorList>
            <consortium name="Ensembl"/>
        </authorList>
    </citation>
    <scope>IDENTIFICATION</scope>
</reference>
<dbReference type="FunFam" id="3.30.40.10:FF:000016">
    <property type="entry name" value="Inhibitor of growth protein"/>
    <property type="match status" value="1"/>
</dbReference>
<dbReference type="Pfam" id="PF12998">
    <property type="entry name" value="ING"/>
    <property type="match status" value="1"/>
</dbReference>
<dbReference type="InterPro" id="IPR019787">
    <property type="entry name" value="Znf_PHD-finger"/>
</dbReference>
<organism evidence="10 11">
    <name type="scientific">Chrysemys picta bellii</name>
    <name type="common">Western painted turtle</name>
    <name type="synonym">Emys bellii</name>
    <dbReference type="NCBI Taxonomy" id="8478"/>
    <lineage>
        <taxon>Eukaryota</taxon>
        <taxon>Metazoa</taxon>
        <taxon>Chordata</taxon>
        <taxon>Craniata</taxon>
        <taxon>Vertebrata</taxon>
        <taxon>Euteleostomi</taxon>
        <taxon>Archelosauria</taxon>
        <taxon>Testudinata</taxon>
        <taxon>Testudines</taxon>
        <taxon>Cryptodira</taxon>
        <taxon>Durocryptodira</taxon>
        <taxon>Testudinoidea</taxon>
        <taxon>Emydidae</taxon>
        <taxon>Chrysemys</taxon>
    </lineage>
</organism>
<dbReference type="CDD" id="cd15684">
    <property type="entry name" value="PHD_ING4"/>
    <property type="match status" value="1"/>
</dbReference>
<name>A0A8C3PG09_CHRPI</name>
<gene>
    <name evidence="10" type="primary">ING4</name>
</gene>
<evidence type="ECO:0000256" key="9">
    <source>
        <dbReference type="SAM" id="MobiDB-lite"/>
    </source>
</evidence>
<dbReference type="SMART" id="SM00249">
    <property type="entry name" value="PHD"/>
    <property type="match status" value="1"/>
</dbReference>
<comment type="domain">
    <text evidence="8">The PHD-type zinc finger mediates the binding to H3K4me3.</text>
</comment>
<feature type="region of interest" description="Disordered" evidence="9">
    <location>
        <begin position="1"/>
        <end position="20"/>
    </location>
</feature>
<evidence type="ECO:0000256" key="3">
    <source>
        <dbReference type="ARBA" id="ARBA00022723"/>
    </source>
</evidence>
<dbReference type="PANTHER" id="PTHR10333">
    <property type="entry name" value="INHIBITOR OF GROWTH PROTEIN"/>
    <property type="match status" value="1"/>
</dbReference>
<dbReference type="InterPro" id="IPR001965">
    <property type="entry name" value="Znf_PHD"/>
</dbReference>
<evidence type="ECO:0000313" key="10">
    <source>
        <dbReference type="Ensembl" id="ENSCPBP00000040301.1"/>
    </source>
</evidence>
<evidence type="ECO:0000256" key="8">
    <source>
        <dbReference type="RuleBase" id="RU361213"/>
    </source>
</evidence>
<comment type="subcellular location">
    <subcellularLocation>
        <location evidence="1 8">Nucleus</location>
    </subcellularLocation>
</comment>